<gene>
    <name evidence="1" type="ORF">AB0C36_07070</name>
</gene>
<name>A0ABV3DBW9_9ACTN</name>
<keyword evidence="2" id="KW-1185">Reference proteome</keyword>
<dbReference type="RefSeq" id="WP_358350429.1">
    <property type="nucleotide sequence ID" value="NZ_JBEZFP010000012.1"/>
</dbReference>
<dbReference type="Proteomes" id="UP001551482">
    <property type="component" value="Unassembled WGS sequence"/>
</dbReference>
<proteinExistence type="predicted"/>
<dbReference type="EMBL" id="JBEZFP010000012">
    <property type="protein sequence ID" value="MEU8133256.1"/>
    <property type="molecule type" value="Genomic_DNA"/>
</dbReference>
<reference evidence="1 2" key="1">
    <citation type="submission" date="2024-06" db="EMBL/GenBank/DDBJ databases">
        <title>The Natural Products Discovery Center: Release of the First 8490 Sequenced Strains for Exploring Actinobacteria Biosynthetic Diversity.</title>
        <authorList>
            <person name="Kalkreuter E."/>
            <person name="Kautsar S.A."/>
            <person name="Yang D."/>
            <person name="Bader C.D."/>
            <person name="Teijaro C.N."/>
            <person name="Fluegel L."/>
            <person name="Davis C.M."/>
            <person name="Simpson J.R."/>
            <person name="Lauterbach L."/>
            <person name="Steele A.D."/>
            <person name="Gui C."/>
            <person name="Meng S."/>
            <person name="Li G."/>
            <person name="Viehrig K."/>
            <person name="Ye F."/>
            <person name="Su P."/>
            <person name="Kiefer A.F."/>
            <person name="Nichols A."/>
            <person name="Cepeda A.J."/>
            <person name="Yan W."/>
            <person name="Fan B."/>
            <person name="Jiang Y."/>
            <person name="Adhikari A."/>
            <person name="Zheng C.-J."/>
            <person name="Schuster L."/>
            <person name="Cowan T.M."/>
            <person name="Smanski M.J."/>
            <person name="Chevrette M.G."/>
            <person name="De Carvalho L.P.S."/>
            <person name="Shen B."/>
        </authorList>
    </citation>
    <scope>NUCLEOTIDE SEQUENCE [LARGE SCALE GENOMIC DNA]</scope>
    <source>
        <strain evidence="1 2">NPDC048946</strain>
    </source>
</reference>
<evidence type="ECO:0000313" key="2">
    <source>
        <dbReference type="Proteomes" id="UP001551482"/>
    </source>
</evidence>
<evidence type="ECO:0000313" key="1">
    <source>
        <dbReference type="EMBL" id="MEU8133256.1"/>
    </source>
</evidence>
<accession>A0ABV3DBW9</accession>
<organism evidence="1 2">
    <name type="scientific">Streptodolium elevatio</name>
    <dbReference type="NCBI Taxonomy" id="3157996"/>
    <lineage>
        <taxon>Bacteria</taxon>
        <taxon>Bacillati</taxon>
        <taxon>Actinomycetota</taxon>
        <taxon>Actinomycetes</taxon>
        <taxon>Kitasatosporales</taxon>
        <taxon>Streptomycetaceae</taxon>
        <taxon>Streptodolium</taxon>
    </lineage>
</organism>
<protein>
    <submittedName>
        <fullName evidence="1">Uncharacterized protein</fullName>
    </submittedName>
</protein>
<comment type="caution">
    <text evidence="1">The sequence shown here is derived from an EMBL/GenBank/DDBJ whole genome shotgun (WGS) entry which is preliminary data.</text>
</comment>
<sequence length="87" mass="10261">MEEIQNRVRELLVIVRDVDGWRDDHEEGVCESPTWDLMCELSRCATRLIFSLPIEMLPPEEVRTPSPREYAFLDWMIALIEEVQQGK</sequence>